<dbReference type="PANTHER" id="PTHR10634">
    <property type="entry name" value="AN1-TYPE ZINC FINGER PROTEIN"/>
    <property type="match status" value="1"/>
</dbReference>
<evidence type="ECO:0000313" key="8">
    <source>
        <dbReference type="RefSeq" id="XP_016669934.1"/>
    </source>
</evidence>
<dbReference type="AlphaFoldDB" id="A0A1U8I2N7"/>
<dbReference type="PANTHER" id="PTHR10634:SF116">
    <property type="entry name" value="ZINC FINGER A20 AND AN1 DOMAIN-CONTAINING STRESS-ASSOCIATED PROTEIN 1"/>
    <property type="match status" value="1"/>
</dbReference>
<dbReference type="RefSeq" id="XP_016669934.1">
    <property type="nucleotide sequence ID" value="XM_016814445.1"/>
</dbReference>
<evidence type="ECO:0000256" key="4">
    <source>
        <dbReference type="ARBA" id="ARBA00022833"/>
    </source>
</evidence>
<dbReference type="STRING" id="3635.A0A1U8I2N7"/>
<feature type="domain" description="AN1-type" evidence="6">
    <location>
        <begin position="75"/>
        <end position="121"/>
    </location>
</feature>
<keyword evidence="4" id="KW-0862">Zinc</keyword>
<dbReference type="InterPro" id="IPR050652">
    <property type="entry name" value="AN1_A20_ZnFinger"/>
</dbReference>
<keyword evidence="7" id="KW-1185">Reference proteome</keyword>
<gene>
    <name evidence="8" type="primary">LOC107889906</name>
</gene>
<dbReference type="GO" id="GO:0043161">
    <property type="term" value="P:proteasome-mediated ubiquitin-dependent protein catabolic process"/>
    <property type="evidence" value="ECO:0000318"/>
    <property type="project" value="GO_Central"/>
</dbReference>
<reference evidence="7" key="1">
    <citation type="journal article" date="2020" name="Nat. Genet.">
        <title>Genomic diversifications of five Gossypium allopolyploid species and their impact on cotton improvement.</title>
        <authorList>
            <person name="Chen Z.J."/>
            <person name="Sreedasyam A."/>
            <person name="Ando A."/>
            <person name="Song Q."/>
            <person name="De Santiago L.M."/>
            <person name="Hulse-Kemp A.M."/>
            <person name="Ding M."/>
            <person name="Ye W."/>
            <person name="Kirkbride R.C."/>
            <person name="Jenkins J."/>
            <person name="Plott C."/>
            <person name="Lovell J."/>
            <person name="Lin Y.M."/>
            <person name="Vaughn R."/>
            <person name="Liu B."/>
            <person name="Simpson S."/>
            <person name="Scheffler B.E."/>
            <person name="Wen L."/>
            <person name="Saski C.A."/>
            <person name="Grover C.E."/>
            <person name="Hu G."/>
            <person name="Conover J.L."/>
            <person name="Carlson J.W."/>
            <person name="Shu S."/>
            <person name="Boston L.B."/>
            <person name="Williams M."/>
            <person name="Peterson D.G."/>
            <person name="McGee K."/>
            <person name="Jones D.C."/>
            <person name="Wendel J.F."/>
            <person name="Stelly D.M."/>
            <person name="Grimwood J."/>
            <person name="Schmutz J."/>
        </authorList>
    </citation>
    <scope>NUCLEOTIDE SEQUENCE [LARGE SCALE GENOMIC DNA]</scope>
    <source>
        <strain evidence="7">cv. TM-1</strain>
    </source>
</reference>
<dbReference type="InterPro" id="IPR035896">
    <property type="entry name" value="AN1-like_Znf"/>
</dbReference>
<keyword evidence="3 5" id="KW-0863">Zinc-finger</keyword>
<proteinExistence type="predicted"/>
<dbReference type="InterPro" id="IPR000058">
    <property type="entry name" value="Znf_AN1"/>
</dbReference>
<evidence type="ECO:0000259" key="6">
    <source>
        <dbReference type="PROSITE" id="PS51039"/>
    </source>
</evidence>
<name>A0A1U8I2N7_GOSHI</name>
<evidence type="ECO:0000313" key="7">
    <source>
        <dbReference type="Proteomes" id="UP000818029"/>
    </source>
</evidence>
<dbReference type="GO" id="GO:0008270">
    <property type="term" value="F:zinc ion binding"/>
    <property type="evidence" value="ECO:0007669"/>
    <property type="project" value="UniProtKB-KW"/>
</dbReference>
<sequence>MAVLCQPDGVMVRLGEDRRLGHVGSNEGVNWSGVLAILKLPIVVEAFKPHVGSSSTSIEQLPVDVVVACSQQLEPKAANKCFICRMKVGLTGFKCRCENTFCGEYWYPEKHECSFDFKGVGCDAIAKANPIAKADKVKRF</sequence>
<evidence type="ECO:0000256" key="3">
    <source>
        <dbReference type="ARBA" id="ARBA00022771"/>
    </source>
</evidence>
<dbReference type="KEGG" id="ghi:107889906"/>
<evidence type="ECO:0000256" key="2">
    <source>
        <dbReference type="ARBA" id="ARBA00022723"/>
    </source>
</evidence>
<dbReference type="PROSITE" id="PS51039">
    <property type="entry name" value="ZF_AN1"/>
    <property type="match status" value="1"/>
</dbReference>
<evidence type="ECO:0000256" key="5">
    <source>
        <dbReference type="PROSITE-ProRule" id="PRU00449"/>
    </source>
</evidence>
<evidence type="ECO:0000256" key="1">
    <source>
        <dbReference type="ARBA" id="ARBA00003732"/>
    </source>
</evidence>
<protein>
    <submittedName>
        <fullName evidence="8">Zinc finger A20 and AN1 domain-containing stress-associated protein 7</fullName>
    </submittedName>
</protein>
<dbReference type="SUPFAM" id="SSF118310">
    <property type="entry name" value="AN1-like Zinc finger"/>
    <property type="match status" value="1"/>
</dbReference>
<dbReference type="Proteomes" id="UP000818029">
    <property type="component" value="Chromosome A09"/>
</dbReference>
<dbReference type="Pfam" id="PF01428">
    <property type="entry name" value="zf-AN1"/>
    <property type="match status" value="1"/>
</dbReference>
<comment type="function">
    <text evidence="1">May be involved in environmental stress response.</text>
</comment>
<reference evidence="8" key="2">
    <citation type="submission" date="2025-08" db="UniProtKB">
        <authorList>
            <consortium name="RefSeq"/>
        </authorList>
    </citation>
    <scope>IDENTIFICATION</scope>
</reference>
<accession>A0A1U8I2N7</accession>
<keyword evidence="2" id="KW-0479">Metal-binding</keyword>
<dbReference type="GeneID" id="107889906"/>
<dbReference type="FunFam" id="4.10.1110.10:FF:000001">
    <property type="entry name" value="Zinc finger AN1-type containing 6"/>
    <property type="match status" value="1"/>
</dbReference>
<organism evidence="7 8">
    <name type="scientific">Gossypium hirsutum</name>
    <name type="common">Upland cotton</name>
    <name type="synonym">Gossypium mexicanum</name>
    <dbReference type="NCBI Taxonomy" id="3635"/>
    <lineage>
        <taxon>Eukaryota</taxon>
        <taxon>Viridiplantae</taxon>
        <taxon>Streptophyta</taxon>
        <taxon>Embryophyta</taxon>
        <taxon>Tracheophyta</taxon>
        <taxon>Spermatophyta</taxon>
        <taxon>Magnoliopsida</taxon>
        <taxon>eudicotyledons</taxon>
        <taxon>Gunneridae</taxon>
        <taxon>Pentapetalae</taxon>
        <taxon>rosids</taxon>
        <taxon>malvids</taxon>
        <taxon>Malvales</taxon>
        <taxon>Malvaceae</taxon>
        <taxon>Malvoideae</taxon>
        <taxon>Gossypium</taxon>
    </lineage>
</organism>
<dbReference type="OrthoDB" id="428577at2759"/>
<dbReference type="PaxDb" id="3635-A0A1U8I2N7"/>
<dbReference type="SMART" id="SM00154">
    <property type="entry name" value="ZnF_AN1"/>
    <property type="match status" value="1"/>
</dbReference>
<dbReference type="Gene3D" id="4.10.1110.10">
    <property type="entry name" value="AN1-like Zinc finger"/>
    <property type="match status" value="1"/>
</dbReference>